<organism evidence="10 11">
    <name type="scientific">Gimesia maris</name>
    <dbReference type="NCBI Taxonomy" id="122"/>
    <lineage>
        <taxon>Bacteria</taxon>
        <taxon>Pseudomonadati</taxon>
        <taxon>Planctomycetota</taxon>
        <taxon>Planctomycetia</taxon>
        <taxon>Planctomycetales</taxon>
        <taxon>Planctomycetaceae</taxon>
        <taxon>Gimesia</taxon>
    </lineage>
</organism>
<dbReference type="RefSeq" id="WP_002646472.1">
    <property type="nucleotide sequence ID" value="NZ_CP036353.1"/>
</dbReference>
<keyword evidence="4" id="KW-0997">Cell inner membrane</keyword>
<evidence type="ECO:0000256" key="9">
    <source>
        <dbReference type="SAM" id="Phobius"/>
    </source>
</evidence>
<dbReference type="GeneID" id="98645632"/>
<keyword evidence="6 9" id="KW-1133">Transmembrane helix</keyword>
<feature type="transmembrane region" description="Helical" evidence="9">
    <location>
        <begin position="151"/>
        <end position="169"/>
    </location>
</feature>
<accession>A0ABX5YHC5</accession>
<feature type="transmembrane region" description="Helical" evidence="9">
    <location>
        <begin position="114"/>
        <end position="131"/>
    </location>
</feature>
<name>A0ABX5YHC5_9PLAN</name>
<keyword evidence="11" id="KW-1185">Reference proteome</keyword>
<keyword evidence="3" id="KW-1003">Cell membrane</keyword>
<evidence type="ECO:0000313" key="10">
    <source>
        <dbReference type="EMBL" id="QEG15138.1"/>
    </source>
</evidence>
<keyword evidence="2" id="KW-0813">Transport</keyword>
<dbReference type="InterPro" id="IPR007272">
    <property type="entry name" value="Sulf_transp_TsuA/YedE"/>
</dbReference>
<evidence type="ECO:0000256" key="2">
    <source>
        <dbReference type="ARBA" id="ARBA00022448"/>
    </source>
</evidence>
<keyword evidence="7 9" id="KW-0472">Membrane</keyword>
<comment type="subcellular location">
    <subcellularLocation>
        <location evidence="1">Cell inner membrane</location>
        <topology evidence="1">Multi-pass membrane protein</topology>
    </subcellularLocation>
</comment>
<dbReference type="PANTHER" id="PTHR30574">
    <property type="entry name" value="INNER MEMBRANE PROTEIN YEDE"/>
    <property type="match status" value="1"/>
</dbReference>
<evidence type="ECO:0000256" key="4">
    <source>
        <dbReference type="ARBA" id="ARBA00022519"/>
    </source>
</evidence>
<evidence type="ECO:0000256" key="8">
    <source>
        <dbReference type="ARBA" id="ARBA00035655"/>
    </source>
</evidence>
<comment type="similarity">
    <text evidence="8">Belongs to the TsuA/YedE (TC 9.B.102) family.</text>
</comment>
<proteinExistence type="inferred from homology"/>
<evidence type="ECO:0000256" key="1">
    <source>
        <dbReference type="ARBA" id="ARBA00004429"/>
    </source>
</evidence>
<gene>
    <name evidence="10" type="ORF">GmarT_09760</name>
</gene>
<evidence type="ECO:0000256" key="7">
    <source>
        <dbReference type="ARBA" id="ARBA00023136"/>
    </source>
</evidence>
<feature type="transmembrane region" description="Helical" evidence="9">
    <location>
        <begin position="69"/>
        <end position="86"/>
    </location>
</feature>
<keyword evidence="5 9" id="KW-0812">Transmembrane</keyword>
<feature type="transmembrane region" description="Helical" evidence="9">
    <location>
        <begin position="12"/>
        <end position="30"/>
    </location>
</feature>
<protein>
    <submittedName>
        <fullName evidence="10">Inner membrane protein</fullName>
    </submittedName>
</protein>
<sequence length="177" mass="19242">MNNLFQEKSWPPYLVGAGIGILSWFAFLTADHPLGITTAFEHTAALIEKYAAPALAERNSYFEKESPKIGWEWMLVAGVFIGSFISSKASGDRNAPAVPPLWQQRFGTSKSKRYAAAFIGGTLMLFGARMAQGCTSGHGISGTLQLAVSSWLFTAIFFSTSIGTAFLFFGREGRKNV</sequence>
<evidence type="ECO:0000313" key="11">
    <source>
        <dbReference type="Proteomes" id="UP000322887"/>
    </source>
</evidence>
<evidence type="ECO:0000256" key="6">
    <source>
        <dbReference type="ARBA" id="ARBA00022989"/>
    </source>
</evidence>
<evidence type="ECO:0000256" key="3">
    <source>
        <dbReference type="ARBA" id="ARBA00022475"/>
    </source>
</evidence>
<dbReference type="Pfam" id="PF04143">
    <property type="entry name" value="Sulf_transp"/>
    <property type="match status" value="1"/>
</dbReference>
<dbReference type="Proteomes" id="UP000322887">
    <property type="component" value="Chromosome"/>
</dbReference>
<dbReference type="EMBL" id="CP042910">
    <property type="protein sequence ID" value="QEG15138.1"/>
    <property type="molecule type" value="Genomic_DNA"/>
</dbReference>
<reference evidence="10 11" key="1">
    <citation type="submission" date="2019-08" db="EMBL/GenBank/DDBJ databases">
        <title>Deep-cultivation of Planctomycetes and their phenomic and genomic characterization uncovers novel biology.</title>
        <authorList>
            <person name="Wiegand S."/>
            <person name="Jogler M."/>
            <person name="Boedeker C."/>
            <person name="Pinto D."/>
            <person name="Vollmers J."/>
            <person name="Rivas-Marin E."/>
            <person name="Kohn T."/>
            <person name="Peeters S.H."/>
            <person name="Heuer A."/>
            <person name="Rast P."/>
            <person name="Oberbeckmann S."/>
            <person name="Bunk B."/>
            <person name="Jeske O."/>
            <person name="Meyerdierks A."/>
            <person name="Storesund J.E."/>
            <person name="Kallscheuer N."/>
            <person name="Luecker S."/>
            <person name="Lage O.M."/>
            <person name="Pohl T."/>
            <person name="Merkel B.J."/>
            <person name="Hornburger P."/>
            <person name="Mueller R.-W."/>
            <person name="Bruemmer F."/>
            <person name="Labrenz M."/>
            <person name="Spormann A.M."/>
            <person name="Op den Camp H."/>
            <person name="Overmann J."/>
            <person name="Amann R."/>
            <person name="Jetten M.S.M."/>
            <person name="Mascher T."/>
            <person name="Medema M.H."/>
            <person name="Devos D.P."/>
            <person name="Kaster A.-K."/>
            <person name="Ovreas L."/>
            <person name="Rohde M."/>
            <person name="Galperin M.Y."/>
            <person name="Jogler C."/>
        </authorList>
    </citation>
    <scope>NUCLEOTIDE SEQUENCE [LARGE SCALE GENOMIC DNA]</scope>
    <source>
        <strain evidence="10 11">DSM 8797</strain>
    </source>
</reference>
<evidence type="ECO:0000256" key="5">
    <source>
        <dbReference type="ARBA" id="ARBA00022692"/>
    </source>
</evidence>
<dbReference type="PANTHER" id="PTHR30574:SF1">
    <property type="entry name" value="SULPHUR TRANSPORT DOMAIN-CONTAINING PROTEIN"/>
    <property type="match status" value="1"/>
</dbReference>